<dbReference type="InterPro" id="IPR036615">
    <property type="entry name" value="Mur_ligase_C_dom_sf"/>
</dbReference>
<dbReference type="HAMAP" id="MF_02019">
    <property type="entry name" value="MurF"/>
    <property type="match status" value="1"/>
</dbReference>
<feature type="domain" description="Mur ligase C-terminal" evidence="12">
    <location>
        <begin position="320"/>
        <end position="440"/>
    </location>
</feature>
<comment type="pathway">
    <text evidence="10 11">Cell wall biogenesis; peptidoglycan biosynthesis.</text>
</comment>
<dbReference type="GO" id="GO:0008360">
    <property type="term" value="P:regulation of cell shape"/>
    <property type="evidence" value="ECO:0007669"/>
    <property type="project" value="UniProtKB-KW"/>
</dbReference>
<dbReference type="GO" id="GO:0009252">
    <property type="term" value="P:peptidoglycan biosynthetic process"/>
    <property type="evidence" value="ECO:0007669"/>
    <property type="project" value="UniProtKB-UniRule"/>
</dbReference>
<gene>
    <name evidence="10 14" type="primary">murF</name>
    <name evidence="14" type="ORF">AUCHE_01_00440</name>
</gene>
<dbReference type="InterPro" id="IPR013221">
    <property type="entry name" value="Mur_ligase_cen"/>
</dbReference>
<evidence type="ECO:0000256" key="8">
    <source>
        <dbReference type="ARBA" id="ARBA00023306"/>
    </source>
</evidence>
<comment type="catalytic activity">
    <reaction evidence="10 11">
        <text>D-alanyl-D-alanine + UDP-N-acetyl-alpha-D-muramoyl-L-alanyl-gamma-D-glutamyl-meso-2,6-diaminopimelate + ATP = UDP-N-acetyl-alpha-D-muramoyl-L-alanyl-gamma-D-glutamyl-meso-2,6-diaminopimeloyl-D-alanyl-D-alanine + ADP + phosphate + H(+)</text>
        <dbReference type="Rhea" id="RHEA:28374"/>
        <dbReference type="ChEBI" id="CHEBI:15378"/>
        <dbReference type="ChEBI" id="CHEBI:30616"/>
        <dbReference type="ChEBI" id="CHEBI:43474"/>
        <dbReference type="ChEBI" id="CHEBI:57822"/>
        <dbReference type="ChEBI" id="CHEBI:61386"/>
        <dbReference type="ChEBI" id="CHEBI:83905"/>
        <dbReference type="ChEBI" id="CHEBI:456216"/>
        <dbReference type="EC" id="6.3.2.10"/>
    </reaction>
</comment>
<proteinExistence type="inferred from homology"/>
<sequence length="457" mass="47391">MIPLTLSRIAEITGGRLSEGAVGSIVIDGPVVTDSREAGPGSLYIARVGEQTDGHRYVGQAALNGALAALVTAPVDELPFVLVPDVQEAFSSLASAVIDDIAELTVIGVTGSSGKTSTKDLLAAVLGESASTVANIGSLNSEVGVPLTVCRAVPETRHLILEMGARGLGHVKYLTDMTRPRVGVVLNVGSAHVGEFGGIGAITEAKRELVESLPKDGLAVLNADDPRVASMAAHTSARVVLTGRCASADVRAADISMSDQGTASFLLIFPEGEARVDLKVLGEHMVDNCLSVAAVAREVGMDVRQIAGALGRARLSSRWRLERHDRQDGVTVLNDAYNANPDSLAAALRTLAAMGSGRRTWAVIGEMLELGEESESAHRASGALAASLGVDRVIAVGEGAFPVAEGAGAYGRTVADIDEAYELLTAELVQGDIVLLKSSRNSGLRHLGERLAEESQA</sequence>
<protein>
    <recommendedName>
        <fullName evidence="10 11">UDP-N-acetylmuramoyl-tripeptide--D-alanyl-D-alanine ligase</fullName>
        <ecNumber evidence="10 11">6.3.2.10</ecNumber>
    </recommendedName>
    <alternativeName>
        <fullName evidence="10">D-alanyl-D-alanine-adding enzyme</fullName>
    </alternativeName>
</protein>
<evidence type="ECO:0000259" key="12">
    <source>
        <dbReference type="Pfam" id="PF02875"/>
    </source>
</evidence>
<evidence type="ECO:0000256" key="7">
    <source>
        <dbReference type="ARBA" id="ARBA00022984"/>
    </source>
</evidence>
<evidence type="ECO:0000313" key="14">
    <source>
        <dbReference type="EMBL" id="GAB76482.1"/>
    </source>
</evidence>
<keyword evidence="7 10" id="KW-0573">Peptidoglycan synthesis</keyword>
<dbReference type="PANTHER" id="PTHR43024:SF1">
    <property type="entry name" value="UDP-N-ACETYLMURAMOYL-TRIPEPTIDE--D-ALANYL-D-ALANINE LIGASE"/>
    <property type="match status" value="1"/>
</dbReference>
<feature type="binding site" evidence="10">
    <location>
        <begin position="111"/>
        <end position="117"/>
    </location>
    <ligand>
        <name>ATP</name>
        <dbReference type="ChEBI" id="CHEBI:30616"/>
    </ligand>
</feature>
<dbReference type="Gene3D" id="3.40.1390.10">
    <property type="entry name" value="MurE/MurF, N-terminal domain"/>
    <property type="match status" value="1"/>
</dbReference>
<keyword evidence="1 10" id="KW-0963">Cytoplasm</keyword>
<accession>K6W3W4</accession>
<dbReference type="GO" id="GO:0005524">
    <property type="term" value="F:ATP binding"/>
    <property type="evidence" value="ECO:0007669"/>
    <property type="project" value="UniProtKB-UniRule"/>
</dbReference>
<dbReference type="SUPFAM" id="SSF53244">
    <property type="entry name" value="MurD-like peptide ligases, peptide-binding domain"/>
    <property type="match status" value="1"/>
</dbReference>
<evidence type="ECO:0000256" key="3">
    <source>
        <dbReference type="ARBA" id="ARBA00022618"/>
    </source>
</evidence>
<comment type="caution">
    <text evidence="14">The sequence shown here is derived from an EMBL/GenBank/DDBJ whole genome shotgun (WGS) entry which is preliminary data.</text>
</comment>
<dbReference type="Proteomes" id="UP000008495">
    <property type="component" value="Unassembled WGS sequence"/>
</dbReference>
<reference evidence="14 15" key="1">
    <citation type="submission" date="2012-08" db="EMBL/GenBank/DDBJ databases">
        <title>Whole genome shotgun sequence of Austwickia chelonae NBRC 105200.</title>
        <authorList>
            <person name="Yoshida I."/>
            <person name="Hosoyama A."/>
            <person name="Tsuchikane K."/>
            <person name="Katsumata H."/>
            <person name="Ando Y."/>
            <person name="Ohji S."/>
            <person name="Hamada M."/>
            <person name="Tamura T."/>
            <person name="Yamazoe A."/>
            <person name="Yamazaki S."/>
            <person name="Fujita N."/>
        </authorList>
    </citation>
    <scope>NUCLEOTIDE SEQUENCE [LARGE SCALE GENOMIC DNA]</scope>
    <source>
        <strain evidence="14 15">NBRC 105200</strain>
    </source>
</reference>
<keyword evidence="5 10" id="KW-0067">ATP-binding</keyword>
<keyword evidence="6 10" id="KW-0133">Cell shape</keyword>
<comment type="subcellular location">
    <subcellularLocation>
        <location evidence="10 11">Cytoplasm</location>
    </subcellularLocation>
</comment>
<keyword evidence="3 10" id="KW-0132">Cell division</keyword>
<dbReference type="Pfam" id="PF02875">
    <property type="entry name" value="Mur_ligase_C"/>
    <property type="match status" value="1"/>
</dbReference>
<dbReference type="InterPro" id="IPR036565">
    <property type="entry name" value="Mur-like_cat_sf"/>
</dbReference>
<keyword evidence="9 10" id="KW-0961">Cell wall biogenesis/degradation</keyword>
<keyword evidence="2 10" id="KW-0436">Ligase</keyword>
<evidence type="ECO:0000256" key="4">
    <source>
        <dbReference type="ARBA" id="ARBA00022741"/>
    </source>
</evidence>
<evidence type="ECO:0000256" key="6">
    <source>
        <dbReference type="ARBA" id="ARBA00022960"/>
    </source>
</evidence>
<evidence type="ECO:0000259" key="13">
    <source>
        <dbReference type="Pfam" id="PF08245"/>
    </source>
</evidence>
<evidence type="ECO:0000313" key="15">
    <source>
        <dbReference type="Proteomes" id="UP000008495"/>
    </source>
</evidence>
<dbReference type="GO" id="GO:0008766">
    <property type="term" value="F:UDP-N-acetylmuramoylalanyl-D-glutamyl-2,6-diaminopimelate-D-alanyl-D-alanine ligase activity"/>
    <property type="evidence" value="ECO:0007669"/>
    <property type="project" value="RHEA"/>
</dbReference>
<dbReference type="InterPro" id="IPR005863">
    <property type="entry name" value="UDP-N-AcMur_synth"/>
</dbReference>
<dbReference type="EMBL" id="BAGZ01000001">
    <property type="protein sequence ID" value="GAB76482.1"/>
    <property type="molecule type" value="Genomic_DNA"/>
</dbReference>
<name>K6W3W4_9MICO</name>
<dbReference type="Pfam" id="PF08245">
    <property type="entry name" value="Mur_ligase_M"/>
    <property type="match status" value="1"/>
</dbReference>
<keyword evidence="15" id="KW-1185">Reference proteome</keyword>
<dbReference type="InterPro" id="IPR051046">
    <property type="entry name" value="MurCDEF_CellWall_CoF430Synth"/>
</dbReference>
<dbReference type="GO" id="GO:0051301">
    <property type="term" value="P:cell division"/>
    <property type="evidence" value="ECO:0007669"/>
    <property type="project" value="UniProtKB-KW"/>
</dbReference>
<evidence type="ECO:0000256" key="9">
    <source>
        <dbReference type="ARBA" id="ARBA00023316"/>
    </source>
</evidence>
<dbReference type="STRING" id="100225.SAMN05421595_1609"/>
<keyword evidence="8 10" id="KW-0131">Cell cycle</keyword>
<dbReference type="InterPro" id="IPR004101">
    <property type="entry name" value="Mur_ligase_C"/>
</dbReference>
<evidence type="ECO:0000256" key="5">
    <source>
        <dbReference type="ARBA" id="ARBA00022840"/>
    </source>
</evidence>
<dbReference type="NCBIfam" id="TIGR01143">
    <property type="entry name" value="murF"/>
    <property type="match status" value="1"/>
</dbReference>
<feature type="domain" description="Mur ligase central" evidence="13">
    <location>
        <begin position="109"/>
        <end position="296"/>
    </location>
</feature>
<dbReference type="PANTHER" id="PTHR43024">
    <property type="entry name" value="UDP-N-ACETYLMURAMOYL-TRIPEPTIDE--D-ALANYL-D-ALANINE LIGASE"/>
    <property type="match status" value="1"/>
</dbReference>
<dbReference type="SUPFAM" id="SSF63418">
    <property type="entry name" value="MurE/MurF N-terminal domain"/>
    <property type="match status" value="1"/>
</dbReference>
<evidence type="ECO:0000256" key="11">
    <source>
        <dbReference type="RuleBase" id="RU004136"/>
    </source>
</evidence>
<dbReference type="GO" id="GO:0071555">
    <property type="term" value="P:cell wall organization"/>
    <property type="evidence" value="ECO:0007669"/>
    <property type="project" value="UniProtKB-KW"/>
</dbReference>
<dbReference type="SUPFAM" id="SSF53623">
    <property type="entry name" value="MurD-like peptide ligases, catalytic domain"/>
    <property type="match status" value="1"/>
</dbReference>
<evidence type="ECO:0000256" key="2">
    <source>
        <dbReference type="ARBA" id="ARBA00022598"/>
    </source>
</evidence>
<dbReference type="OrthoDB" id="9800958at2"/>
<comment type="function">
    <text evidence="10 11">Involved in cell wall formation. Catalyzes the final step in the synthesis of UDP-N-acetylmuramoyl-pentapeptide, the precursor of murein.</text>
</comment>
<dbReference type="Gene3D" id="3.40.1190.10">
    <property type="entry name" value="Mur-like, catalytic domain"/>
    <property type="match status" value="1"/>
</dbReference>
<evidence type="ECO:0000256" key="1">
    <source>
        <dbReference type="ARBA" id="ARBA00022490"/>
    </source>
</evidence>
<dbReference type="GO" id="GO:0047480">
    <property type="term" value="F:UDP-N-acetylmuramoyl-tripeptide-D-alanyl-D-alanine ligase activity"/>
    <property type="evidence" value="ECO:0007669"/>
    <property type="project" value="UniProtKB-UniRule"/>
</dbReference>
<dbReference type="eggNOG" id="COG0770">
    <property type="taxonomic scope" value="Bacteria"/>
</dbReference>
<dbReference type="RefSeq" id="WP_006501232.1">
    <property type="nucleotide sequence ID" value="NZ_BAGZ01000001.1"/>
</dbReference>
<dbReference type="GO" id="GO:0005737">
    <property type="term" value="C:cytoplasm"/>
    <property type="evidence" value="ECO:0007669"/>
    <property type="project" value="UniProtKB-SubCell"/>
</dbReference>
<dbReference type="EC" id="6.3.2.10" evidence="10 11"/>
<evidence type="ECO:0000256" key="10">
    <source>
        <dbReference type="HAMAP-Rule" id="MF_02019"/>
    </source>
</evidence>
<dbReference type="UniPathway" id="UPA00219"/>
<comment type="similarity">
    <text evidence="10">Belongs to the MurCDEF family. MurF subfamily.</text>
</comment>
<dbReference type="InterPro" id="IPR035911">
    <property type="entry name" value="MurE/MurF_N"/>
</dbReference>
<dbReference type="Gene3D" id="3.90.190.20">
    <property type="entry name" value="Mur ligase, C-terminal domain"/>
    <property type="match status" value="1"/>
</dbReference>
<dbReference type="AlphaFoldDB" id="K6W3W4"/>
<keyword evidence="4 10" id="KW-0547">Nucleotide-binding</keyword>
<organism evidence="14 15">
    <name type="scientific">Austwickia chelonae NBRC 105200</name>
    <dbReference type="NCBI Taxonomy" id="1184607"/>
    <lineage>
        <taxon>Bacteria</taxon>
        <taxon>Bacillati</taxon>
        <taxon>Actinomycetota</taxon>
        <taxon>Actinomycetes</taxon>
        <taxon>Micrococcales</taxon>
        <taxon>Dermatophilaceae</taxon>
        <taxon>Austwickia</taxon>
    </lineage>
</organism>